<dbReference type="Proteomes" id="UP000030647">
    <property type="component" value="Unassembled WGS sequence"/>
</dbReference>
<sequence length="234" mass="26826">MMTFDIYGHRGFPVRFPENSMASFAYTIAHGADGIETDVQETKDGALVIIHDEKIDRTLNGHGWIKDMTLAELHQYQMANGERVPLLSDVLDLMAPSGIKLNLEFKTSKVHYTNIEEKVHREIVVRDMAARTIYSSFDSDTLRRLHAIAPTQQLGVLTMQSGKVPKFTALKPILATLHVEQYQPQIDFPQLLWTVDDPHEIRRAMHDKQVFGIITDNFERAMRIREEEMAHLTQ</sequence>
<gene>
    <name evidence="2" type="ORF">L248_1869</name>
</gene>
<dbReference type="PANTHER" id="PTHR46211:SF14">
    <property type="entry name" value="GLYCEROPHOSPHODIESTER PHOSPHODIESTERASE"/>
    <property type="match status" value="1"/>
</dbReference>
<proteinExistence type="predicted"/>
<dbReference type="InterPro" id="IPR017946">
    <property type="entry name" value="PLC-like_Pdiesterase_TIM-brl"/>
</dbReference>
<dbReference type="OrthoDB" id="384721at2"/>
<keyword evidence="3" id="KW-1185">Reference proteome</keyword>
<dbReference type="HOGENOM" id="CLU_030006_3_5_9"/>
<dbReference type="RefSeq" id="WP_022528736.1">
    <property type="nucleotide sequence ID" value="NZ_KI271584.1"/>
</dbReference>
<dbReference type="GO" id="GO:0008081">
    <property type="term" value="F:phosphoric diester hydrolase activity"/>
    <property type="evidence" value="ECO:0007669"/>
    <property type="project" value="InterPro"/>
</dbReference>
<dbReference type="GO" id="GO:0006629">
    <property type="term" value="P:lipid metabolic process"/>
    <property type="evidence" value="ECO:0007669"/>
    <property type="project" value="InterPro"/>
</dbReference>
<dbReference type="PROSITE" id="PS51704">
    <property type="entry name" value="GP_PDE"/>
    <property type="match status" value="1"/>
</dbReference>
<dbReference type="STRING" id="1231336.L248_1869"/>
<dbReference type="EMBL" id="KI271584">
    <property type="protein sequence ID" value="ERL65793.1"/>
    <property type="molecule type" value="Genomic_DNA"/>
</dbReference>
<reference evidence="3" key="1">
    <citation type="journal article" date="2013" name="Genome Announc.">
        <title>Whole-Genome Sequencing of Lactobacillus shenzhenensis Strain LY-73T.</title>
        <authorList>
            <person name="Lin Z."/>
            <person name="Liu Z."/>
            <person name="Yang R."/>
            <person name="Zou Y."/>
            <person name="Wan D."/>
            <person name="Chen J."/>
            <person name="Guo M."/>
            <person name="Zhao J."/>
            <person name="Fang C."/>
            <person name="Yang R."/>
            <person name="Liu F."/>
        </authorList>
    </citation>
    <scope>NUCLEOTIDE SEQUENCE [LARGE SCALE GENOMIC DNA]</scope>
    <source>
        <strain evidence="3">LY-73</strain>
    </source>
</reference>
<accession>U4TV98</accession>
<dbReference type="AlphaFoldDB" id="U4TV98"/>
<dbReference type="eggNOG" id="COG0584">
    <property type="taxonomic scope" value="Bacteria"/>
</dbReference>
<organism evidence="2 3">
    <name type="scientific">Schleiferilactobacillus shenzhenensis LY-73</name>
    <dbReference type="NCBI Taxonomy" id="1231336"/>
    <lineage>
        <taxon>Bacteria</taxon>
        <taxon>Bacillati</taxon>
        <taxon>Bacillota</taxon>
        <taxon>Bacilli</taxon>
        <taxon>Lactobacillales</taxon>
        <taxon>Lactobacillaceae</taxon>
        <taxon>Schleiferilactobacillus</taxon>
    </lineage>
</organism>
<dbReference type="Pfam" id="PF03009">
    <property type="entry name" value="GDPD"/>
    <property type="match status" value="1"/>
</dbReference>
<feature type="domain" description="GP-PDE" evidence="1">
    <location>
        <begin position="4"/>
        <end position="225"/>
    </location>
</feature>
<dbReference type="Gene3D" id="3.20.20.190">
    <property type="entry name" value="Phosphatidylinositol (PI) phosphodiesterase"/>
    <property type="match status" value="1"/>
</dbReference>
<dbReference type="InterPro" id="IPR030395">
    <property type="entry name" value="GP_PDE_dom"/>
</dbReference>
<evidence type="ECO:0000259" key="1">
    <source>
        <dbReference type="PROSITE" id="PS51704"/>
    </source>
</evidence>
<dbReference type="PANTHER" id="PTHR46211">
    <property type="entry name" value="GLYCEROPHOSPHORYL DIESTER PHOSPHODIESTERASE"/>
    <property type="match status" value="1"/>
</dbReference>
<evidence type="ECO:0000313" key="3">
    <source>
        <dbReference type="Proteomes" id="UP000030647"/>
    </source>
</evidence>
<name>U4TV98_9LACO</name>
<evidence type="ECO:0000313" key="2">
    <source>
        <dbReference type="EMBL" id="ERL65793.1"/>
    </source>
</evidence>
<dbReference type="SUPFAM" id="SSF51695">
    <property type="entry name" value="PLC-like phosphodiesterases"/>
    <property type="match status" value="1"/>
</dbReference>
<protein>
    <submittedName>
        <fullName evidence="2">Pgc1</fullName>
    </submittedName>
</protein>